<dbReference type="GeneID" id="85491836"/>
<dbReference type="GO" id="GO:0005739">
    <property type="term" value="C:mitochondrion"/>
    <property type="evidence" value="ECO:0007669"/>
    <property type="project" value="TreeGrafter"/>
</dbReference>
<dbReference type="InterPro" id="IPR015915">
    <property type="entry name" value="Kelch-typ_b-propeller"/>
</dbReference>
<organism evidence="4 5">
    <name type="scientific">Cutaneotrichosporon cavernicola</name>
    <dbReference type="NCBI Taxonomy" id="279322"/>
    <lineage>
        <taxon>Eukaryota</taxon>
        <taxon>Fungi</taxon>
        <taxon>Dikarya</taxon>
        <taxon>Basidiomycota</taxon>
        <taxon>Agaricomycotina</taxon>
        <taxon>Tremellomycetes</taxon>
        <taxon>Trichosporonales</taxon>
        <taxon>Trichosporonaceae</taxon>
        <taxon>Cutaneotrichosporon</taxon>
    </lineage>
</organism>
<sequence length="1032" mass="113122">MSSAADGSDIASWFEAVKGEVPFSLTGPSITLSPLPSPYPPTVFLYGGKVVQSRRMSDQMWALDLNRREWSRVNAGTGPGVRYFHSMDVWEDKLVLFGGMSEQELNGSSFVHDDVWFFDCRTRRWLPQPLPDAGPSFEPIAQDPQFLPSARYAHLSAVSRGKLIVFGGQRHDNTWIYEISAYDLKRRAWVSKTPQPESHGLHSKGAYRSVALSTNQRVVFPHSDSHTFTGTQALPYSEDEEGFGGSIYVYSNYDFAKVRREFEILHPLDGVEAEPVASDKFASIPDYTVRDLSTKMSGVSQPPGLRFPSGGIVGHHLVLTGLYLASTSGAFSIWALDLTTMVWTHIEPAVLKTGSWNRPIICPDTARLLVFGCADSDLTTDYGKRAVNLNHVAVVELEAYGIYRPPKQEISDMEQNVGLTMLDQRLLIDFEVVSVDNRRVKCSRRVLEKRWPWFAEQQASIVSRAGEIIHDVASLDMDGAVAASLSPVRMTPTRLYLPEEFAICVALVQYFYTLELSSPLQRRGPVLTSLLFLAKQYKIERLRRLVVHTLHSRLEPDNALNLFQVASIAGEKPLASRCLSLLKHARSNGRGLHSSHHRPSGTQSAHGSAGGTTPSASNMGLPPNETTSSASTVNGNTTIQGAPDSHVFRRARADSLTCADQPLLRLVGDLDMDDSPSATSTTMSQEDSQVMSLFSALDISAPPESPVLAQRSNRPMSERSPSPSPSHASSTQKKRTPPMMPPPGRALPTVPQDALLTPPFTPHTPLADAGLRSSSPTYSEATSSFPRTPAESTRGSMYSTREDPMSPMNERRPSLSDSSLPSKTAGLPSLPEDEAPTFEMSEDDHLRVSTETSEADNERLQTPRIGVDPGSAPLQHSSLNVQQEQAMLKLTANSGQSKQLARATSLTSLGQRPHSTLATYTARDVREMGKTQEQMGALAEDFGVDLPSTAERSKTWAKPGGSDFSKRHSIVAKAPTTLDHEQERLAKFHAFIAEQQRQAGSSEAEAIARKATGRAGRSRFGAWRTKVGNVLH</sequence>
<dbReference type="GO" id="GO:0045454">
    <property type="term" value="P:cell redox homeostasis"/>
    <property type="evidence" value="ECO:0007669"/>
    <property type="project" value="TreeGrafter"/>
</dbReference>
<dbReference type="AlphaFoldDB" id="A0AA48L0A5"/>
<dbReference type="SUPFAM" id="SSF117281">
    <property type="entry name" value="Kelch motif"/>
    <property type="match status" value="1"/>
</dbReference>
<feature type="compositionally biased region" description="Low complexity" evidence="3">
    <location>
        <begin position="711"/>
        <end position="730"/>
    </location>
</feature>
<dbReference type="GO" id="GO:0005829">
    <property type="term" value="C:cytosol"/>
    <property type="evidence" value="ECO:0007669"/>
    <property type="project" value="TreeGrafter"/>
</dbReference>
<feature type="compositionally biased region" description="Low complexity" evidence="3">
    <location>
        <begin position="755"/>
        <end position="766"/>
    </location>
</feature>
<evidence type="ECO:0000256" key="1">
    <source>
        <dbReference type="ARBA" id="ARBA00022441"/>
    </source>
</evidence>
<keyword evidence="2" id="KW-0677">Repeat</keyword>
<keyword evidence="5" id="KW-1185">Reference proteome</keyword>
<dbReference type="PANTHER" id="PTHR43503">
    <property type="entry name" value="MCG48959-RELATED"/>
    <property type="match status" value="1"/>
</dbReference>
<dbReference type="RefSeq" id="XP_060453231.1">
    <property type="nucleotide sequence ID" value="XM_060603044.1"/>
</dbReference>
<keyword evidence="1" id="KW-0880">Kelch repeat</keyword>
<dbReference type="Proteomes" id="UP001233271">
    <property type="component" value="Chromosome 1"/>
</dbReference>
<dbReference type="KEGG" id="ccac:CcaHIS019_0106830"/>
<reference evidence="4" key="1">
    <citation type="journal article" date="2023" name="BMC Genomics">
        <title>Chromosome-level genome assemblies of Cutaneotrichosporon spp. (Trichosporonales, Basidiomycota) reveal imbalanced evolution between nucleotide sequences and chromosome synteny.</title>
        <authorList>
            <person name="Kobayashi Y."/>
            <person name="Kayamori A."/>
            <person name="Aoki K."/>
            <person name="Shiwa Y."/>
            <person name="Matsutani M."/>
            <person name="Fujita N."/>
            <person name="Sugita T."/>
            <person name="Iwasaki W."/>
            <person name="Tanaka N."/>
            <person name="Takashima M."/>
        </authorList>
    </citation>
    <scope>NUCLEOTIDE SEQUENCE</scope>
    <source>
        <strain evidence="4">HIS019</strain>
    </source>
</reference>
<feature type="compositionally biased region" description="Low complexity" evidence="3">
    <location>
        <begin position="773"/>
        <end position="784"/>
    </location>
</feature>
<evidence type="ECO:0000256" key="3">
    <source>
        <dbReference type="SAM" id="MobiDB-lite"/>
    </source>
</evidence>
<evidence type="ECO:0000256" key="2">
    <source>
        <dbReference type="ARBA" id="ARBA00022737"/>
    </source>
</evidence>
<dbReference type="PANTHER" id="PTHR43503:SF2">
    <property type="entry name" value="NEGATIVE REGULATOR OF SPORULATION MDS3-RELATED"/>
    <property type="match status" value="1"/>
</dbReference>
<evidence type="ECO:0000313" key="4">
    <source>
        <dbReference type="EMBL" id="BEI87965.1"/>
    </source>
</evidence>
<protein>
    <recommendedName>
        <fullName evidence="6">Galactose oxidase</fullName>
    </recommendedName>
</protein>
<gene>
    <name evidence="4" type="ORF">CcaverHIS019_0106830</name>
</gene>
<feature type="compositionally biased region" description="Basic residues" evidence="3">
    <location>
        <begin position="589"/>
        <end position="599"/>
    </location>
</feature>
<name>A0AA48L0A5_9TREE</name>
<dbReference type="InterPro" id="IPR011333">
    <property type="entry name" value="SKP1/BTB/POZ_sf"/>
</dbReference>
<feature type="compositionally biased region" description="Polar residues" evidence="3">
    <location>
        <begin position="600"/>
        <end position="640"/>
    </location>
</feature>
<feature type="region of interest" description="Disordered" evidence="3">
    <location>
        <begin position="703"/>
        <end position="870"/>
    </location>
</feature>
<dbReference type="Gene3D" id="2.120.10.80">
    <property type="entry name" value="Kelch-type beta propeller"/>
    <property type="match status" value="1"/>
</dbReference>
<evidence type="ECO:0000313" key="5">
    <source>
        <dbReference type="Proteomes" id="UP001233271"/>
    </source>
</evidence>
<dbReference type="EMBL" id="AP028212">
    <property type="protein sequence ID" value="BEI87965.1"/>
    <property type="molecule type" value="Genomic_DNA"/>
</dbReference>
<evidence type="ECO:0008006" key="6">
    <source>
        <dbReference type="Google" id="ProtNLM"/>
    </source>
</evidence>
<dbReference type="Gene3D" id="3.30.710.10">
    <property type="entry name" value="Potassium Channel Kv1.1, Chain A"/>
    <property type="match status" value="1"/>
</dbReference>
<proteinExistence type="predicted"/>
<accession>A0AA48L0A5</accession>
<feature type="compositionally biased region" description="Polar residues" evidence="3">
    <location>
        <begin position="790"/>
        <end position="799"/>
    </location>
</feature>
<feature type="region of interest" description="Disordered" evidence="3">
    <location>
        <begin position="589"/>
        <end position="645"/>
    </location>
</feature>
<feature type="compositionally biased region" description="Acidic residues" evidence="3">
    <location>
        <begin position="831"/>
        <end position="842"/>
    </location>
</feature>
<dbReference type="Pfam" id="PF24681">
    <property type="entry name" value="Kelch_KLHDC2_KLHL20_DRC7"/>
    <property type="match status" value="1"/>
</dbReference>
<feature type="compositionally biased region" description="Basic and acidic residues" evidence="3">
    <location>
        <begin position="800"/>
        <end position="814"/>
    </location>
</feature>